<dbReference type="AlphaFoldDB" id="A0A6A6SIM5"/>
<evidence type="ECO:0000313" key="2">
    <source>
        <dbReference type="Proteomes" id="UP000799753"/>
    </source>
</evidence>
<name>A0A6A6SIM5_9PLEO</name>
<gene>
    <name evidence="1" type="ORF">P280DRAFT_513009</name>
</gene>
<accession>A0A6A6SIM5</accession>
<protein>
    <submittedName>
        <fullName evidence="1">Uncharacterized protein</fullName>
    </submittedName>
</protein>
<proteinExistence type="predicted"/>
<dbReference type="OrthoDB" id="3938867at2759"/>
<keyword evidence="2" id="KW-1185">Reference proteome</keyword>
<reference evidence="1" key="1">
    <citation type="journal article" date="2020" name="Stud. Mycol.">
        <title>101 Dothideomycetes genomes: a test case for predicting lifestyles and emergence of pathogens.</title>
        <authorList>
            <person name="Haridas S."/>
            <person name="Albert R."/>
            <person name="Binder M."/>
            <person name="Bloem J."/>
            <person name="Labutti K."/>
            <person name="Salamov A."/>
            <person name="Andreopoulos B."/>
            <person name="Baker S."/>
            <person name="Barry K."/>
            <person name="Bills G."/>
            <person name="Bluhm B."/>
            <person name="Cannon C."/>
            <person name="Castanera R."/>
            <person name="Culley D."/>
            <person name="Daum C."/>
            <person name="Ezra D."/>
            <person name="Gonzalez J."/>
            <person name="Henrissat B."/>
            <person name="Kuo A."/>
            <person name="Liang C."/>
            <person name="Lipzen A."/>
            <person name="Lutzoni F."/>
            <person name="Magnuson J."/>
            <person name="Mondo S."/>
            <person name="Nolan M."/>
            <person name="Ohm R."/>
            <person name="Pangilinan J."/>
            <person name="Park H.-J."/>
            <person name="Ramirez L."/>
            <person name="Alfaro M."/>
            <person name="Sun H."/>
            <person name="Tritt A."/>
            <person name="Yoshinaga Y."/>
            <person name="Zwiers L.-H."/>
            <person name="Turgeon B."/>
            <person name="Goodwin S."/>
            <person name="Spatafora J."/>
            <person name="Crous P."/>
            <person name="Grigoriev I."/>
        </authorList>
    </citation>
    <scope>NUCLEOTIDE SEQUENCE</scope>
    <source>
        <strain evidence="1">CBS 473.64</strain>
    </source>
</reference>
<sequence>MDTRGVYAYMYRGRYYVHYNHRDSYPHGLGMDVFRTIPSDPEKFKEWLENMRRKFIEYVYIIDLDNERFSCNNCIVQAGDACEEDTFRFREVSFALLSLASCSPELVRFASTENIFPKFDQDYALYNETEFVSKLARGYHITGNQPGSAPQSTTYWLLNVLVCISRNVDLASRAGFKDAIVSAVAKGRSEGKAVFKAVVCSISRVVLIHVTEDRVEHTNCLPWTAKLTGEFQRYMGKEVFSARMAVKEPDDGGLFEQEMTQEHTFHLLALLFEDAQFQK</sequence>
<dbReference type="EMBL" id="MU006776">
    <property type="protein sequence ID" value="KAF2646857.1"/>
    <property type="molecule type" value="Genomic_DNA"/>
</dbReference>
<evidence type="ECO:0000313" key="1">
    <source>
        <dbReference type="EMBL" id="KAF2646857.1"/>
    </source>
</evidence>
<dbReference type="Proteomes" id="UP000799753">
    <property type="component" value="Unassembled WGS sequence"/>
</dbReference>
<organism evidence="1 2">
    <name type="scientific">Massarina eburnea CBS 473.64</name>
    <dbReference type="NCBI Taxonomy" id="1395130"/>
    <lineage>
        <taxon>Eukaryota</taxon>
        <taxon>Fungi</taxon>
        <taxon>Dikarya</taxon>
        <taxon>Ascomycota</taxon>
        <taxon>Pezizomycotina</taxon>
        <taxon>Dothideomycetes</taxon>
        <taxon>Pleosporomycetidae</taxon>
        <taxon>Pleosporales</taxon>
        <taxon>Massarineae</taxon>
        <taxon>Massarinaceae</taxon>
        <taxon>Massarina</taxon>
    </lineage>
</organism>